<proteinExistence type="predicted"/>
<keyword evidence="1" id="KW-1133">Transmembrane helix</keyword>
<accession>A0A7U3WJU8</accession>
<keyword evidence="3" id="KW-1185">Reference proteome</keyword>
<dbReference type="Proteomes" id="UP000595272">
    <property type="component" value="Segment"/>
</dbReference>
<keyword evidence="1" id="KW-0472">Membrane</keyword>
<evidence type="ECO:0000313" key="2">
    <source>
        <dbReference type="EMBL" id="QQM18181.1"/>
    </source>
</evidence>
<evidence type="ECO:0000313" key="3">
    <source>
        <dbReference type="Proteomes" id="UP000595272"/>
    </source>
</evidence>
<reference evidence="2 3" key="1">
    <citation type="submission" date="2020-12" db="EMBL/GenBank/DDBJ databases">
        <title>Complete genome sequence of Stenotrophomonas maltophilia phage Salva.</title>
        <authorList>
            <person name="Jefferson B."/>
            <person name="Yao G."/>
            <person name="Clark J."/>
            <person name="Le T."/>
            <person name="Young R."/>
            <person name="Gonzalez C."/>
            <person name="Liu M."/>
        </authorList>
    </citation>
    <scope>NUCLEOTIDE SEQUENCE [LARGE SCALE GENOMIC DNA]</scope>
</reference>
<protein>
    <submittedName>
        <fullName evidence="2">Uncharacterized protein</fullName>
    </submittedName>
</protein>
<name>A0A7U3WJU8_9CAUD</name>
<keyword evidence="1" id="KW-0812">Transmembrane</keyword>
<organism evidence="2 3">
    <name type="scientific">Stenotrophomonas phage Salva</name>
    <dbReference type="NCBI Taxonomy" id="2801524"/>
    <lineage>
        <taxon>Viruses</taxon>
        <taxon>Duplodnaviria</taxon>
        <taxon>Heunggongvirae</taxon>
        <taxon>Uroviricota</taxon>
        <taxon>Caudoviricetes</taxon>
        <taxon>Beaumontvirinae</taxon>
        <taxon>Salvavirus</taxon>
        <taxon>Salvavirus salva</taxon>
    </lineage>
</organism>
<dbReference type="EMBL" id="MW393850">
    <property type="protein sequence ID" value="QQM18181.1"/>
    <property type="molecule type" value="Genomic_DNA"/>
</dbReference>
<evidence type="ECO:0000256" key="1">
    <source>
        <dbReference type="SAM" id="Phobius"/>
    </source>
</evidence>
<sequence length="96" mass="11525">MYWHTYLSIALLVFSATCFVLAWVKEGKIKVYSFFYRDSLGRLIVLDARLWRLNFDVIHYRSYNTKRFFSYFVSKSFGYKQVSAGRLALRWKVDAK</sequence>
<gene>
    <name evidence="2" type="ORF">CPT_Salva_017</name>
</gene>
<feature type="transmembrane region" description="Helical" evidence="1">
    <location>
        <begin position="6"/>
        <end position="24"/>
    </location>
</feature>